<gene>
    <name evidence="2" type="ORF">BDP55DRAFT_647163</name>
</gene>
<dbReference type="GeneID" id="85458282"/>
<feature type="compositionally biased region" description="Basic residues" evidence="1">
    <location>
        <begin position="31"/>
        <end position="45"/>
    </location>
</feature>
<feature type="compositionally biased region" description="Polar residues" evidence="1">
    <location>
        <begin position="46"/>
        <end position="55"/>
    </location>
</feature>
<dbReference type="EMBL" id="JAHMHR010000004">
    <property type="protein sequence ID" value="KAK1691468.1"/>
    <property type="molecule type" value="Genomic_DNA"/>
</dbReference>
<reference evidence="2" key="1">
    <citation type="submission" date="2021-06" db="EMBL/GenBank/DDBJ databases">
        <title>Comparative genomics, transcriptomics and evolutionary studies reveal genomic signatures of adaptation to plant cell wall in hemibiotrophic fungi.</title>
        <authorList>
            <consortium name="DOE Joint Genome Institute"/>
            <person name="Baroncelli R."/>
            <person name="Diaz J.F."/>
            <person name="Benocci T."/>
            <person name="Peng M."/>
            <person name="Battaglia E."/>
            <person name="Haridas S."/>
            <person name="Andreopoulos W."/>
            <person name="Labutti K."/>
            <person name="Pangilinan J."/>
            <person name="Floch G.L."/>
            <person name="Makela M.R."/>
            <person name="Henrissat B."/>
            <person name="Grigoriev I.V."/>
            <person name="Crouch J.A."/>
            <person name="De Vries R.P."/>
            <person name="Sukno S.A."/>
            <person name="Thon M.R."/>
        </authorList>
    </citation>
    <scope>NUCLEOTIDE SEQUENCE</scope>
    <source>
        <strain evidence="2">CBS 193.32</strain>
    </source>
</reference>
<comment type="caution">
    <text evidence="2">The sequence shown here is derived from an EMBL/GenBank/DDBJ whole genome shotgun (WGS) entry which is preliminary data.</text>
</comment>
<sequence length="249" mass="28419">MRKMGCLSLIQRPKTKRRNTASETCSTRNVHPSRVRKRPRRRKRNVQLSKPSPSTFTLQSPPVLGYLTSRCRVFTVAVRLLSLPCQRTLRLSTRQHCMDVQATQSAQVLKFSRSQFFGIEAHSRTRTHSHTNPYLARLQTLTRWDEMQILRLDQCHQLTSRSNKGTHVRSILDTSVLYWAVWIHQLEILPSLSMHLSADWTTDRHGGTTTCLTNTAGQSPFGSPQSCLWICLSPFCSAVKYPTTVALPC</sequence>
<feature type="compositionally biased region" description="Polar residues" evidence="1">
    <location>
        <begin position="21"/>
        <end position="30"/>
    </location>
</feature>
<keyword evidence="3" id="KW-1185">Reference proteome</keyword>
<dbReference type="RefSeq" id="XP_060435163.1">
    <property type="nucleotide sequence ID" value="XM_060573756.1"/>
</dbReference>
<evidence type="ECO:0000313" key="2">
    <source>
        <dbReference type="EMBL" id="KAK1691468.1"/>
    </source>
</evidence>
<proteinExistence type="predicted"/>
<dbReference type="Proteomes" id="UP001224890">
    <property type="component" value="Unassembled WGS sequence"/>
</dbReference>
<accession>A0AAJ0F3E9</accession>
<dbReference type="AlphaFoldDB" id="A0AAJ0F3E9"/>
<protein>
    <submittedName>
        <fullName evidence="2">Uncharacterized protein</fullName>
    </submittedName>
</protein>
<feature type="region of interest" description="Disordered" evidence="1">
    <location>
        <begin position="15"/>
        <end position="55"/>
    </location>
</feature>
<organism evidence="2 3">
    <name type="scientific">Colletotrichum godetiae</name>
    <dbReference type="NCBI Taxonomy" id="1209918"/>
    <lineage>
        <taxon>Eukaryota</taxon>
        <taxon>Fungi</taxon>
        <taxon>Dikarya</taxon>
        <taxon>Ascomycota</taxon>
        <taxon>Pezizomycotina</taxon>
        <taxon>Sordariomycetes</taxon>
        <taxon>Hypocreomycetidae</taxon>
        <taxon>Glomerellales</taxon>
        <taxon>Glomerellaceae</taxon>
        <taxon>Colletotrichum</taxon>
        <taxon>Colletotrichum acutatum species complex</taxon>
    </lineage>
</organism>
<name>A0AAJ0F3E9_9PEZI</name>
<evidence type="ECO:0000256" key="1">
    <source>
        <dbReference type="SAM" id="MobiDB-lite"/>
    </source>
</evidence>
<evidence type="ECO:0000313" key="3">
    <source>
        <dbReference type="Proteomes" id="UP001224890"/>
    </source>
</evidence>